<dbReference type="OMA" id="HHQVLYE"/>
<dbReference type="Ensembl" id="ENSCINT00000025862.2">
    <property type="protein sequence ID" value="ENSCINP00000025616.2"/>
    <property type="gene ID" value="ENSCING00000006278.3"/>
</dbReference>
<reference evidence="1" key="3">
    <citation type="submission" date="2025-08" db="UniProtKB">
        <authorList>
            <consortium name="Ensembl"/>
        </authorList>
    </citation>
    <scope>IDENTIFICATION</scope>
</reference>
<dbReference type="PANTHER" id="PTHR37352">
    <property type="entry name" value="TESTIS-SPECIFIC GENE 13 PROTEIN"/>
    <property type="match status" value="1"/>
</dbReference>
<dbReference type="Proteomes" id="UP000008144">
    <property type="component" value="Chromosome 12"/>
</dbReference>
<reference evidence="2" key="1">
    <citation type="journal article" date="2002" name="Science">
        <title>The draft genome of Ciona intestinalis: insights into chordate and vertebrate origins.</title>
        <authorList>
            <person name="Dehal P."/>
            <person name="Satou Y."/>
            <person name="Campbell R.K."/>
            <person name="Chapman J."/>
            <person name="Degnan B."/>
            <person name="De Tomaso A."/>
            <person name="Davidson B."/>
            <person name="Di Gregorio A."/>
            <person name="Gelpke M."/>
            <person name="Goodstein D.M."/>
            <person name="Harafuji N."/>
            <person name="Hastings K.E."/>
            <person name="Ho I."/>
            <person name="Hotta K."/>
            <person name="Huang W."/>
            <person name="Kawashima T."/>
            <person name="Lemaire P."/>
            <person name="Martinez D."/>
            <person name="Meinertzhagen I.A."/>
            <person name="Necula S."/>
            <person name="Nonaka M."/>
            <person name="Putnam N."/>
            <person name="Rash S."/>
            <person name="Saiga H."/>
            <person name="Satake M."/>
            <person name="Terry A."/>
            <person name="Yamada L."/>
            <person name="Wang H.G."/>
            <person name="Awazu S."/>
            <person name="Azumi K."/>
            <person name="Boore J."/>
            <person name="Branno M."/>
            <person name="Chin-Bow S."/>
            <person name="DeSantis R."/>
            <person name="Doyle S."/>
            <person name="Francino P."/>
            <person name="Keys D.N."/>
            <person name="Haga S."/>
            <person name="Hayashi H."/>
            <person name="Hino K."/>
            <person name="Imai K.S."/>
            <person name="Inaba K."/>
            <person name="Kano S."/>
            <person name="Kobayashi K."/>
            <person name="Kobayashi M."/>
            <person name="Lee B.I."/>
            <person name="Makabe K.W."/>
            <person name="Manohar C."/>
            <person name="Matassi G."/>
            <person name="Medina M."/>
            <person name="Mochizuki Y."/>
            <person name="Mount S."/>
            <person name="Morishita T."/>
            <person name="Miura S."/>
            <person name="Nakayama A."/>
            <person name="Nishizaka S."/>
            <person name="Nomoto H."/>
            <person name="Ohta F."/>
            <person name="Oishi K."/>
            <person name="Rigoutsos I."/>
            <person name="Sano M."/>
            <person name="Sasaki A."/>
            <person name="Sasakura Y."/>
            <person name="Shoguchi E."/>
            <person name="Shin-i T."/>
            <person name="Spagnuolo A."/>
            <person name="Stainier D."/>
            <person name="Suzuki M.M."/>
            <person name="Tassy O."/>
            <person name="Takatori N."/>
            <person name="Tokuoka M."/>
            <person name="Yagi K."/>
            <person name="Yoshizaki F."/>
            <person name="Wada S."/>
            <person name="Zhang C."/>
            <person name="Hyatt P.D."/>
            <person name="Larimer F."/>
            <person name="Detter C."/>
            <person name="Doggett N."/>
            <person name="Glavina T."/>
            <person name="Hawkins T."/>
            <person name="Richardson P."/>
            <person name="Lucas S."/>
            <person name="Kohara Y."/>
            <person name="Levine M."/>
            <person name="Satoh N."/>
            <person name="Rokhsar D.S."/>
        </authorList>
    </citation>
    <scope>NUCLEOTIDE SEQUENCE [LARGE SCALE GENOMIC DNA]</scope>
</reference>
<dbReference type="InterPro" id="IPR029241">
    <property type="entry name" value="TSGA13"/>
</dbReference>
<sequence>MHGMKSSLKSRRQSMLVVTTPTAQVKHVAVRRLSEPMIHEDTDERGSDVSFPEMLGVEEEEEFVPQHHQVLYELLGADKAESILNPKMEEPAKNNEEISEMKHRKRLPAVDTGVGADALWKILKKESDRKLQSMDNRIPTEWKVSYGAFLRDSLNQNRSIVHRSFTHHVDVPELDKLMDKRYRV</sequence>
<dbReference type="HOGENOM" id="CLU_126315_0_0_1"/>
<reference evidence="1" key="4">
    <citation type="submission" date="2025-09" db="UniProtKB">
        <authorList>
            <consortium name="Ensembl"/>
        </authorList>
    </citation>
    <scope>IDENTIFICATION</scope>
</reference>
<dbReference type="PANTHER" id="PTHR37352:SF1">
    <property type="entry name" value="TESTIS-SPECIFIC GENE 13 PROTEIN"/>
    <property type="match status" value="1"/>
</dbReference>
<dbReference type="AlphaFoldDB" id="F6U0B8"/>
<dbReference type="STRING" id="7719.ENSCINP00000025616"/>
<evidence type="ECO:0000313" key="1">
    <source>
        <dbReference type="Ensembl" id="ENSCINP00000025616.2"/>
    </source>
</evidence>
<dbReference type="EMBL" id="EAAA01001044">
    <property type="status" value="NOT_ANNOTATED_CDS"/>
    <property type="molecule type" value="Genomic_DNA"/>
</dbReference>
<accession>F6U0B8</accession>
<proteinExistence type="predicted"/>
<dbReference type="InParanoid" id="F6U0B8"/>
<organism evidence="1 2">
    <name type="scientific">Ciona intestinalis</name>
    <name type="common">Transparent sea squirt</name>
    <name type="synonym">Ascidia intestinalis</name>
    <dbReference type="NCBI Taxonomy" id="7719"/>
    <lineage>
        <taxon>Eukaryota</taxon>
        <taxon>Metazoa</taxon>
        <taxon>Chordata</taxon>
        <taxon>Tunicata</taxon>
        <taxon>Ascidiacea</taxon>
        <taxon>Phlebobranchia</taxon>
        <taxon>Cionidae</taxon>
        <taxon>Ciona</taxon>
    </lineage>
</organism>
<name>F6U0B8_CIOIN</name>
<dbReference type="GeneTree" id="ENSGT00530000069225"/>
<evidence type="ECO:0000313" key="2">
    <source>
        <dbReference type="Proteomes" id="UP000008144"/>
    </source>
</evidence>
<protein>
    <submittedName>
        <fullName evidence="1">Uncharacterized protein</fullName>
    </submittedName>
</protein>
<reference evidence="1" key="2">
    <citation type="journal article" date="2008" name="Genome Biol.">
        <title>Improved genome assembly and evidence-based global gene model set for the chordate Ciona intestinalis: new insight into intron and operon populations.</title>
        <authorList>
            <person name="Satou Y."/>
            <person name="Mineta K."/>
            <person name="Ogasawara M."/>
            <person name="Sasakura Y."/>
            <person name="Shoguchi E."/>
            <person name="Ueno K."/>
            <person name="Yamada L."/>
            <person name="Matsumoto J."/>
            <person name="Wasserscheid J."/>
            <person name="Dewar K."/>
            <person name="Wiley G.B."/>
            <person name="Macmil S.L."/>
            <person name="Roe B.A."/>
            <person name="Zeller R.W."/>
            <person name="Hastings K.E."/>
            <person name="Lemaire P."/>
            <person name="Lindquist E."/>
            <person name="Endo T."/>
            <person name="Hotta K."/>
            <person name="Inaba K."/>
        </authorList>
    </citation>
    <scope>NUCLEOTIDE SEQUENCE [LARGE SCALE GENOMIC DNA]</scope>
    <source>
        <strain evidence="1">wild type</strain>
    </source>
</reference>
<keyword evidence="2" id="KW-1185">Reference proteome</keyword>